<dbReference type="Pfam" id="PF25874">
    <property type="entry name" value="WHD_plant_repro"/>
    <property type="match status" value="1"/>
</dbReference>
<evidence type="ECO:0000313" key="3">
    <source>
        <dbReference type="Proteomes" id="UP000250321"/>
    </source>
</evidence>
<dbReference type="STRING" id="2094558.A0A314XS52"/>
<gene>
    <name evidence="2" type="ORF">Pyn_27280</name>
</gene>
<name>A0A314XS52_PRUYE</name>
<dbReference type="EMBL" id="PJQY01002246">
    <property type="protein sequence ID" value="PQP95419.1"/>
    <property type="molecule type" value="Genomic_DNA"/>
</dbReference>
<dbReference type="InterPro" id="IPR059080">
    <property type="entry name" value="WHD_PTC1"/>
</dbReference>
<dbReference type="AlphaFoldDB" id="A0A314XS52"/>
<reference evidence="2 3" key="1">
    <citation type="submission" date="2018-02" db="EMBL/GenBank/DDBJ databases">
        <title>Draft genome of wild Prunus yedoensis var. nudiflora.</title>
        <authorList>
            <person name="Baek S."/>
            <person name="Kim J.-H."/>
            <person name="Choi K."/>
            <person name="Kim G.-B."/>
            <person name="Cho A."/>
            <person name="Jang H."/>
            <person name="Shin C.-H."/>
            <person name="Yu H.-J."/>
            <person name="Mun J.-H."/>
        </authorList>
    </citation>
    <scope>NUCLEOTIDE SEQUENCE [LARGE SCALE GENOMIC DNA]</scope>
    <source>
        <strain evidence="3">cv. Jeju island</strain>
        <tissue evidence="2">Leaf</tissue>
    </source>
</reference>
<proteinExistence type="predicted"/>
<dbReference type="OrthoDB" id="436852at2759"/>
<organism evidence="2 3">
    <name type="scientific">Prunus yedoensis var. nudiflora</name>
    <dbReference type="NCBI Taxonomy" id="2094558"/>
    <lineage>
        <taxon>Eukaryota</taxon>
        <taxon>Viridiplantae</taxon>
        <taxon>Streptophyta</taxon>
        <taxon>Embryophyta</taxon>
        <taxon>Tracheophyta</taxon>
        <taxon>Spermatophyta</taxon>
        <taxon>Magnoliopsida</taxon>
        <taxon>eudicotyledons</taxon>
        <taxon>Gunneridae</taxon>
        <taxon>Pentapetalae</taxon>
        <taxon>rosids</taxon>
        <taxon>fabids</taxon>
        <taxon>Rosales</taxon>
        <taxon>Rosaceae</taxon>
        <taxon>Amygdaloideae</taxon>
        <taxon>Amygdaleae</taxon>
        <taxon>Prunus</taxon>
    </lineage>
</organism>
<evidence type="ECO:0000259" key="1">
    <source>
        <dbReference type="Pfam" id="PF25874"/>
    </source>
</evidence>
<dbReference type="PANTHER" id="PTHR46201">
    <property type="entry name" value="PHD FINGER PROTEIN MALE MEIOCYTE DEATH 1-RELATED"/>
    <property type="match status" value="1"/>
</dbReference>
<feature type="domain" description="PTC1-like winged helix-turn-helix" evidence="1">
    <location>
        <begin position="1"/>
        <end position="71"/>
    </location>
</feature>
<accession>A0A314XS52</accession>
<dbReference type="PANTHER" id="PTHR46201:SF1">
    <property type="entry name" value="PHD FINGER PROTEIN MALE STERILITY 1"/>
    <property type="match status" value="1"/>
</dbReference>
<sequence length="168" mass="18982">MATRVIVEALKRVPFRWVSRQEVRDAARAYIGDTGLLDFVLKSLGNHIVGNYLVRRTLNPVTKVLEYCLEDISNHVSPNNQDGLLRNNPKMKASWYKISKFQLMKDMFYLYKHILKDQKLSSTGIFSAIPMAVRIIIDSKYLVKDYCGGEVPSGVELGLEGKSTSTAP</sequence>
<protein>
    <submittedName>
        <fullName evidence="2">PHD finger protein MALE STERILITY 1</fullName>
    </submittedName>
</protein>
<dbReference type="Proteomes" id="UP000250321">
    <property type="component" value="Unassembled WGS sequence"/>
</dbReference>
<keyword evidence="3" id="KW-1185">Reference proteome</keyword>
<evidence type="ECO:0000313" key="2">
    <source>
        <dbReference type="EMBL" id="PQP95419.1"/>
    </source>
</evidence>
<comment type="caution">
    <text evidence="2">The sequence shown here is derived from an EMBL/GenBank/DDBJ whole genome shotgun (WGS) entry which is preliminary data.</text>
</comment>